<dbReference type="RefSeq" id="XP_005705725.1">
    <property type="nucleotide sequence ID" value="XM_005705668.1"/>
</dbReference>
<dbReference type="RefSeq" id="XP_005705726.1">
    <property type="nucleotide sequence ID" value="XM_005705669.1"/>
</dbReference>
<dbReference type="InterPro" id="IPR015943">
    <property type="entry name" value="WD40/YVTN_repeat-like_dom_sf"/>
</dbReference>
<dbReference type="GeneID" id="17088023"/>
<dbReference type="Pfam" id="PF00400">
    <property type="entry name" value="WD40"/>
    <property type="match status" value="2"/>
</dbReference>
<dbReference type="PANTHER" id="PTHR44321">
    <property type="entry name" value="TRANSDUCIN BETA-LIKE PROTEIN 2"/>
    <property type="match status" value="1"/>
</dbReference>
<proteinExistence type="predicted"/>
<accession>M2W0R7</accession>
<dbReference type="InterPro" id="IPR036322">
    <property type="entry name" value="WD40_repeat_dom_sf"/>
</dbReference>
<protein>
    <submittedName>
        <fullName evidence="6">Transducin family protein / WD-40 repeat family protein isoform 1</fullName>
    </submittedName>
    <submittedName>
        <fullName evidence="7">Transducin family protein / WD-40 repeat family protein isoform 2</fullName>
    </submittedName>
</protein>
<feature type="compositionally biased region" description="Basic residues" evidence="4">
    <location>
        <begin position="47"/>
        <end position="56"/>
    </location>
</feature>
<dbReference type="InterPro" id="IPR019775">
    <property type="entry name" value="WD40_repeat_CS"/>
</dbReference>
<dbReference type="GO" id="GO:0030968">
    <property type="term" value="P:endoplasmic reticulum unfolded protein response"/>
    <property type="evidence" value="ECO:0007669"/>
    <property type="project" value="TreeGrafter"/>
</dbReference>
<sequence>MHLFWLLLFLALVLVPGIAVLKLQNAQNTQVDGSAQGRSQRSESKRIQKLKQHRKTFKESTPKTRVGSLFGQLQEKPHCAGVLQCHTEEVTCFAFHPKKRCLLSCSSDRSVRVWWDPMDKQARFSSVTLFTCAASEYKVKFPDSAEACCWSKDGQLILFVLSHTRAIRSYDVLKNKKLLSGSLDVVSTQKSSVKDIELDPLRRYFVTYDDNSSFVVWNMRGSVLTRVDTHQVRNNQMAISPDGRFIASAGFIGDVYLWEILFQKDSNEFIELRKVIDLKGHRAGVKGLAFSHDRKKVATVCKDRTIRIWNIDVKYKLEEDAKLLFSLEPWDTQVDLLQVAFSPDDNLLAVVGNDSVAFYLLETRKLITILRGCTGQVGIDIKKFSFSGDGTLLATIGQGQSFISLWNVPVMPSFSNV</sequence>
<evidence type="ECO:0000256" key="5">
    <source>
        <dbReference type="SAM" id="SignalP"/>
    </source>
</evidence>
<dbReference type="Proteomes" id="UP000030680">
    <property type="component" value="Unassembled WGS sequence"/>
</dbReference>
<dbReference type="PROSITE" id="PS50082">
    <property type="entry name" value="WD_REPEATS_2"/>
    <property type="match status" value="2"/>
</dbReference>
<keyword evidence="2" id="KW-0677">Repeat</keyword>
<dbReference type="AlphaFoldDB" id="M2W0R7"/>
<reference evidence="7" key="2">
    <citation type="journal article" date="2013" name="Science">
        <title>Gene Transfer from Bacteria and Archaea Facilitated Evolution of an Extremophilic Eukaryote.</title>
        <authorList>
            <person name="Schoenknecht G."/>
            <person name="Chen W.-H."/>
            <person name="Ternes C.M."/>
            <person name="Barbier G.G."/>
            <person name="Shrestha R.P."/>
            <person name="Stanke M."/>
            <person name="Brautigam A."/>
            <person name="Baker B.J."/>
            <person name="Banfield J.F."/>
            <person name="Garavito R.M."/>
            <person name="Carr K."/>
            <person name="Wilkerson C."/>
            <person name="Rensing S.A."/>
            <person name="Gagneul D."/>
            <person name="Dickenson N.E."/>
            <person name="Oesterhelt C."/>
            <person name="Lercher M.J."/>
            <person name="Weber A.P.M."/>
        </authorList>
    </citation>
    <scope>NUCLEOTIDE SEQUENCE</scope>
    <source>
        <strain evidence="7">074W</strain>
    </source>
</reference>
<evidence type="ECO:0000256" key="4">
    <source>
        <dbReference type="SAM" id="MobiDB-lite"/>
    </source>
</evidence>
<dbReference type="STRING" id="130081.M2W0R7"/>
<dbReference type="InterPro" id="IPR001680">
    <property type="entry name" value="WD40_rpt"/>
</dbReference>
<dbReference type="OMA" id="LCASANY"/>
<reference evidence="8" key="1">
    <citation type="journal article" date="2013" name="Science">
        <title>Gene transfer from bacteria and archaea facilitated evolution of an extremophilic eukaryote.</title>
        <authorList>
            <person name="Schonknecht G."/>
            <person name="Chen W.H."/>
            <person name="Ternes C.M."/>
            <person name="Barbier G.G."/>
            <person name="Shrestha R.P."/>
            <person name="Stanke M."/>
            <person name="Brautigam A."/>
            <person name="Baker B.J."/>
            <person name="Banfield J.F."/>
            <person name="Garavito R.M."/>
            <person name="Carr K."/>
            <person name="Wilkerson C."/>
            <person name="Rensing S.A."/>
            <person name="Gagneul D."/>
            <person name="Dickenson N.E."/>
            <person name="Oesterhelt C."/>
            <person name="Lercher M.J."/>
            <person name="Weber A.P."/>
        </authorList>
    </citation>
    <scope>NUCLEOTIDE SEQUENCE [LARGE SCALE GENOMIC DNA]</scope>
    <source>
        <strain evidence="8">074W</strain>
    </source>
</reference>
<dbReference type="KEGG" id="gsl:Gasu_34070"/>
<keyword evidence="5" id="KW-0732">Signal</keyword>
<evidence type="ECO:0000313" key="8">
    <source>
        <dbReference type="Proteomes" id="UP000030680"/>
    </source>
</evidence>
<dbReference type="Gene3D" id="2.130.10.10">
    <property type="entry name" value="YVTN repeat-like/Quinoprotein amine dehydrogenase"/>
    <property type="match status" value="2"/>
</dbReference>
<dbReference type="OrthoDB" id="346371at2759"/>
<evidence type="ECO:0000256" key="2">
    <source>
        <dbReference type="ARBA" id="ARBA00022737"/>
    </source>
</evidence>
<evidence type="ECO:0000256" key="3">
    <source>
        <dbReference type="PROSITE-ProRule" id="PRU00221"/>
    </source>
</evidence>
<feature type="chain" id="PRO_5007688989" evidence="5">
    <location>
        <begin position="20"/>
        <end position="417"/>
    </location>
</feature>
<dbReference type="PROSITE" id="PS00678">
    <property type="entry name" value="WD_REPEATS_1"/>
    <property type="match status" value="1"/>
</dbReference>
<dbReference type="Gramene" id="EME29206">
    <property type="protein sequence ID" value="EME29206"/>
    <property type="gene ID" value="Gasu_34070"/>
</dbReference>
<evidence type="ECO:0000313" key="6">
    <source>
        <dbReference type="EMBL" id="EME29205.1"/>
    </source>
</evidence>
<keyword evidence="8" id="KW-1185">Reference proteome</keyword>
<name>M2W0R7_GALSU</name>
<feature type="region of interest" description="Disordered" evidence="4">
    <location>
        <begin position="31"/>
        <end position="59"/>
    </location>
</feature>
<dbReference type="EMBL" id="KB454511">
    <property type="protein sequence ID" value="EME29206.1"/>
    <property type="molecule type" value="Genomic_DNA"/>
</dbReference>
<dbReference type="PROSITE" id="PS50294">
    <property type="entry name" value="WD_REPEATS_REGION"/>
    <property type="match status" value="2"/>
</dbReference>
<dbReference type="eggNOG" id="KOG2096">
    <property type="taxonomic scope" value="Eukaryota"/>
</dbReference>
<dbReference type="InterPro" id="IPR042410">
    <property type="entry name" value="WBSCR13"/>
</dbReference>
<evidence type="ECO:0000256" key="1">
    <source>
        <dbReference type="ARBA" id="ARBA00022574"/>
    </source>
</evidence>
<dbReference type="EMBL" id="KB454511">
    <property type="protein sequence ID" value="EME29205.1"/>
    <property type="molecule type" value="Genomic_DNA"/>
</dbReference>
<gene>
    <name evidence="7" type="ORF">Gasu_34070</name>
</gene>
<dbReference type="SMART" id="SM00320">
    <property type="entry name" value="WD40"/>
    <property type="match status" value="7"/>
</dbReference>
<organism evidence="7 8">
    <name type="scientific">Galdieria sulphuraria</name>
    <name type="common">Red alga</name>
    <dbReference type="NCBI Taxonomy" id="130081"/>
    <lineage>
        <taxon>Eukaryota</taxon>
        <taxon>Rhodophyta</taxon>
        <taxon>Bangiophyceae</taxon>
        <taxon>Galdieriales</taxon>
        <taxon>Galdieriaceae</taxon>
        <taxon>Galdieria</taxon>
    </lineage>
</organism>
<dbReference type="PANTHER" id="PTHR44321:SF1">
    <property type="entry name" value="TRANSDUCIN BETA-LIKE PROTEIN 2"/>
    <property type="match status" value="1"/>
</dbReference>
<feature type="repeat" description="WD" evidence="3">
    <location>
        <begin position="278"/>
        <end position="319"/>
    </location>
</feature>
<dbReference type="Gramene" id="EME29205">
    <property type="protein sequence ID" value="EME29205"/>
    <property type="gene ID" value="Gasu_34070"/>
</dbReference>
<dbReference type="SUPFAM" id="SSF50978">
    <property type="entry name" value="WD40 repeat-like"/>
    <property type="match status" value="1"/>
</dbReference>
<keyword evidence="1 3" id="KW-0853">WD repeat</keyword>
<feature type="signal peptide" evidence="5">
    <location>
        <begin position="1"/>
        <end position="19"/>
    </location>
</feature>
<feature type="repeat" description="WD" evidence="3">
    <location>
        <begin position="83"/>
        <end position="114"/>
    </location>
</feature>
<dbReference type="GO" id="GO:0005783">
    <property type="term" value="C:endoplasmic reticulum"/>
    <property type="evidence" value="ECO:0007669"/>
    <property type="project" value="TreeGrafter"/>
</dbReference>
<evidence type="ECO:0000313" key="7">
    <source>
        <dbReference type="EMBL" id="EME29206.1"/>
    </source>
</evidence>